<evidence type="ECO:0000313" key="2">
    <source>
        <dbReference type="Proteomes" id="UP000004995"/>
    </source>
</evidence>
<protein>
    <submittedName>
        <fullName evidence="1">Uncharacterized protein</fullName>
    </submittedName>
</protein>
<evidence type="ECO:0000313" key="1">
    <source>
        <dbReference type="EnsemblPlants" id="KQL04140"/>
    </source>
</evidence>
<dbReference type="InParanoid" id="K3XTL0"/>
<keyword evidence="2" id="KW-1185">Reference proteome</keyword>
<proteinExistence type="predicted"/>
<sequence>MHQIRETTWVAAKTRDRAGNIIGSTTRVKKIAKLNITWRELP</sequence>
<dbReference type="EMBL" id="AGNK02002826">
    <property type="status" value="NOT_ANNOTATED_CDS"/>
    <property type="molecule type" value="Genomic_DNA"/>
</dbReference>
<reference evidence="2" key="1">
    <citation type="journal article" date="2012" name="Nat. Biotechnol.">
        <title>Reference genome sequence of the model plant Setaria.</title>
        <authorList>
            <person name="Bennetzen J.L."/>
            <person name="Schmutz J."/>
            <person name="Wang H."/>
            <person name="Percifield R."/>
            <person name="Hawkins J."/>
            <person name="Pontaroli A.C."/>
            <person name="Estep M."/>
            <person name="Feng L."/>
            <person name="Vaughn J.N."/>
            <person name="Grimwood J."/>
            <person name="Jenkins J."/>
            <person name="Barry K."/>
            <person name="Lindquist E."/>
            <person name="Hellsten U."/>
            <person name="Deshpande S."/>
            <person name="Wang X."/>
            <person name="Wu X."/>
            <person name="Mitros T."/>
            <person name="Triplett J."/>
            <person name="Yang X."/>
            <person name="Ye C.Y."/>
            <person name="Mauro-Herrera M."/>
            <person name="Wang L."/>
            <person name="Li P."/>
            <person name="Sharma M."/>
            <person name="Sharma R."/>
            <person name="Ronald P.C."/>
            <person name="Panaud O."/>
            <person name="Kellogg E.A."/>
            <person name="Brutnell T.P."/>
            <person name="Doust A.N."/>
            <person name="Tuskan G.A."/>
            <person name="Rokhsar D."/>
            <person name="Devos K.M."/>
        </authorList>
    </citation>
    <scope>NUCLEOTIDE SEQUENCE [LARGE SCALE GENOMIC DNA]</scope>
    <source>
        <strain evidence="2">cv. Yugu1</strain>
    </source>
</reference>
<dbReference type="EnsemblPlants" id="KQL04140">
    <property type="protein sequence ID" value="KQL04140"/>
    <property type="gene ID" value="SETIT_005267mg"/>
</dbReference>
<dbReference type="AlphaFoldDB" id="K3XTL0"/>
<dbReference type="HOGENOM" id="CLU_3261468_0_0_1"/>
<accession>K3XTL0</accession>
<organism evidence="1 2">
    <name type="scientific">Setaria italica</name>
    <name type="common">Foxtail millet</name>
    <name type="synonym">Panicum italicum</name>
    <dbReference type="NCBI Taxonomy" id="4555"/>
    <lineage>
        <taxon>Eukaryota</taxon>
        <taxon>Viridiplantae</taxon>
        <taxon>Streptophyta</taxon>
        <taxon>Embryophyta</taxon>
        <taxon>Tracheophyta</taxon>
        <taxon>Spermatophyta</taxon>
        <taxon>Magnoliopsida</taxon>
        <taxon>Liliopsida</taxon>
        <taxon>Poales</taxon>
        <taxon>Poaceae</taxon>
        <taxon>PACMAD clade</taxon>
        <taxon>Panicoideae</taxon>
        <taxon>Panicodae</taxon>
        <taxon>Paniceae</taxon>
        <taxon>Cenchrinae</taxon>
        <taxon>Setaria</taxon>
    </lineage>
</organism>
<dbReference type="Proteomes" id="UP000004995">
    <property type="component" value="Unassembled WGS sequence"/>
</dbReference>
<name>K3XTL0_SETIT</name>
<dbReference type="Gramene" id="KQL04140">
    <property type="protein sequence ID" value="KQL04140"/>
    <property type="gene ID" value="SETIT_005267mg"/>
</dbReference>
<reference evidence="1" key="2">
    <citation type="submission" date="2018-08" db="UniProtKB">
        <authorList>
            <consortium name="EnsemblPlants"/>
        </authorList>
    </citation>
    <scope>IDENTIFICATION</scope>
    <source>
        <strain evidence="1">Yugu1</strain>
    </source>
</reference>